<comment type="caution">
    <text evidence="2">The sequence shown here is derived from an EMBL/GenBank/DDBJ whole genome shotgun (WGS) entry which is preliminary data.</text>
</comment>
<protein>
    <submittedName>
        <fullName evidence="2">Uncharacterized protein</fullName>
    </submittedName>
</protein>
<proteinExistence type="predicted"/>
<feature type="transmembrane region" description="Helical" evidence="1">
    <location>
        <begin position="29"/>
        <end position="48"/>
    </location>
</feature>
<dbReference type="EMBL" id="JACHJD010000011">
    <property type="protein sequence ID" value="MBB5106835.1"/>
    <property type="molecule type" value="Genomic_DNA"/>
</dbReference>
<feature type="non-terminal residue" evidence="2">
    <location>
        <position position="59"/>
    </location>
</feature>
<keyword evidence="1" id="KW-1133">Transmembrane helix</keyword>
<accession>A0A7W8B0F7</accession>
<dbReference type="AlphaFoldDB" id="A0A7W8B0F7"/>
<keyword evidence="1" id="KW-0812">Transmembrane</keyword>
<keyword evidence="1" id="KW-0472">Membrane</keyword>
<name>A0A7W8B0F7_STRST</name>
<organism evidence="2 3">
    <name type="scientific">Streptomyces spectabilis</name>
    <dbReference type="NCBI Taxonomy" id="68270"/>
    <lineage>
        <taxon>Bacteria</taxon>
        <taxon>Bacillati</taxon>
        <taxon>Actinomycetota</taxon>
        <taxon>Actinomycetes</taxon>
        <taxon>Kitasatosporales</taxon>
        <taxon>Streptomycetaceae</taxon>
        <taxon>Streptomyces</taxon>
    </lineage>
</organism>
<evidence type="ECO:0000313" key="3">
    <source>
        <dbReference type="Proteomes" id="UP000549009"/>
    </source>
</evidence>
<dbReference type="Proteomes" id="UP000549009">
    <property type="component" value="Unassembled WGS sequence"/>
</dbReference>
<reference evidence="2 3" key="1">
    <citation type="submission" date="2020-08" db="EMBL/GenBank/DDBJ databases">
        <title>Genomic Encyclopedia of Type Strains, Phase III (KMG-III): the genomes of soil and plant-associated and newly described type strains.</title>
        <authorList>
            <person name="Whitman W."/>
        </authorList>
    </citation>
    <scope>NUCLEOTIDE SEQUENCE [LARGE SCALE GENOMIC DNA]</scope>
    <source>
        <strain evidence="2 3">CECT 3146</strain>
    </source>
</reference>
<evidence type="ECO:0000256" key="1">
    <source>
        <dbReference type="SAM" id="Phobius"/>
    </source>
</evidence>
<evidence type="ECO:0000313" key="2">
    <source>
        <dbReference type="EMBL" id="MBB5106835.1"/>
    </source>
</evidence>
<keyword evidence="3" id="KW-1185">Reference proteome</keyword>
<sequence length="59" mass="6297">MASDLLLLTALIVANVLVAIGNVDNGHPRFGPWAGLGLQVVVVVVLVVRRVWPLWVLGV</sequence>
<gene>
    <name evidence="2" type="ORF">FHS40_005949</name>
</gene>